<gene>
    <name evidence="2" type="ORF">GGU10DRAFT_337561</name>
</gene>
<name>A0AA38KW79_9AGAR</name>
<keyword evidence="3" id="KW-1185">Reference proteome</keyword>
<evidence type="ECO:0000256" key="1">
    <source>
        <dbReference type="SAM" id="MobiDB-lite"/>
    </source>
</evidence>
<accession>A0AA38KW79</accession>
<proteinExistence type="predicted"/>
<dbReference type="AlphaFoldDB" id="A0AA38KW79"/>
<comment type="caution">
    <text evidence="2">The sequence shown here is derived from an EMBL/GenBank/DDBJ whole genome shotgun (WGS) entry which is preliminary data.</text>
</comment>
<evidence type="ECO:0000313" key="3">
    <source>
        <dbReference type="Proteomes" id="UP001163798"/>
    </source>
</evidence>
<feature type="compositionally biased region" description="Polar residues" evidence="1">
    <location>
        <begin position="137"/>
        <end position="160"/>
    </location>
</feature>
<organism evidence="2 3">
    <name type="scientific">Lentinula aff. detonsa</name>
    <dbReference type="NCBI Taxonomy" id="2804958"/>
    <lineage>
        <taxon>Eukaryota</taxon>
        <taxon>Fungi</taxon>
        <taxon>Dikarya</taxon>
        <taxon>Basidiomycota</taxon>
        <taxon>Agaricomycotina</taxon>
        <taxon>Agaricomycetes</taxon>
        <taxon>Agaricomycetidae</taxon>
        <taxon>Agaricales</taxon>
        <taxon>Marasmiineae</taxon>
        <taxon>Omphalotaceae</taxon>
        <taxon>Lentinula</taxon>
    </lineage>
</organism>
<reference evidence="2" key="1">
    <citation type="submission" date="2022-08" db="EMBL/GenBank/DDBJ databases">
        <authorList>
            <consortium name="DOE Joint Genome Institute"/>
            <person name="Min B."/>
            <person name="Riley R."/>
            <person name="Sierra-Patev S."/>
            <person name="Naranjo-Ortiz M."/>
            <person name="Looney B."/>
            <person name="Konkel Z."/>
            <person name="Slot J.C."/>
            <person name="Sakamoto Y."/>
            <person name="Steenwyk J.L."/>
            <person name="Rokas A."/>
            <person name="Carro J."/>
            <person name="Camarero S."/>
            <person name="Ferreira P."/>
            <person name="Molpeceres G."/>
            <person name="Ruiz-Duenas F.J."/>
            <person name="Serrano A."/>
            <person name="Henrissat B."/>
            <person name="Drula E."/>
            <person name="Hughes K.W."/>
            <person name="Mata J.L."/>
            <person name="Ishikawa N.K."/>
            <person name="Vargas-Isla R."/>
            <person name="Ushijima S."/>
            <person name="Smith C.A."/>
            <person name="Ahrendt S."/>
            <person name="Andreopoulos W."/>
            <person name="He G."/>
            <person name="Labutti K."/>
            <person name="Lipzen A."/>
            <person name="Ng V."/>
            <person name="Sandor L."/>
            <person name="Barry K."/>
            <person name="Martinez A.T."/>
            <person name="Xiao Y."/>
            <person name="Gibbons J.G."/>
            <person name="Terashima K."/>
            <person name="Hibbett D.S."/>
            <person name="Grigoriev I.V."/>
        </authorList>
    </citation>
    <scope>NUCLEOTIDE SEQUENCE</scope>
    <source>
        <strain evidence="2">TFB10291</strain>
    </source>
</reference>
<dbReference type="Proteomes" id="UP001163798">
    <property type="component" value="Unassembled WGS sequence"/>
</dbReference>
<evidence type="ECO:0000313" key="2">
    <source>
        <dbReference type="EMBL" id="KAJ3779978.1"/>
    </source>
</evidence>
<feature type="region of interest" description="Disordered" evidence="1">
    <location>
        <begin position="132"/>
        <end position="160"/>
    </location>
</feature>
<dbReference type="EMBL" id="MU794010">
    <property type="protein sequence ID" value="KAJ3779978.1"/>
    <property type="molecule type" value="Genomic_DNA"/>
</dbReference>
<sequence length="160" mass="18363">MAEANLSQEQRKQLEQRQNSVRIMDDDEESHGEDAPSQKGKRLDPRNWGDVILNSDEYNPDVQTQILASISEMKETRRDSQEHHSHLQEMIEEFQTWQRQSETERIEAKYEAKIEELMKVYTTKATAPAEDLGLQDHCSSTAEPDSTVASQPPLGTNSNY</sequence>
<protein>
    <submittedName>
        <fullName evidence="2">Uncharacterized protein</fullName>
    </submittedName>
</protein>
<feature type="region of interest" description="Disordered" evidence="1">
    <location>
        <begin position="1"/>
        <end position="56"/>
    </location>
</feature>
<feature type="compositionally biased region" description="Basic and acidic residues" evidence="1">
    <location>
        <begin position="32"/>
        <end position="47"/>
    </location>
</feature>